<protein>
    <submittedName>
        <fullName evidence="1">Uncharacterized protein</fullName>
    </submittedName>
</protein>
<evidence type="ECO:0000313" key="1">
    <source>
        <dbReference type="EMBL" id="KAG0291606.1"/>
    </source>
</evidence>
<gene>
    <name evidence="1" type="ORF">BGZ96_005036</name>
</gene>
<keyword evidence="2" id="KW-1185">Reference proteome</keyword>
<reference evidence="1 2" key="1">
    <citation type="journal article" date="2020" name="Fungal Divers.">
        <title>Resolving the Mortierellaceae phylogeny through synthesis of multi-gene phylogenetics and phylogenomics.</title>
        <authorList>
            <person name="Vandepol N."/>
            <person name="Liber J."/>
            <person name="Desiro A."/>
            <person name="Na H."/>
            <person name="Kennedy M."/>
            <person name="Barry K."/>
            <person name="Grigoriev I.V."/>
            <person name="Miller A.N."/>
            <person name="O'Donnell K."/>
            <person name="Stajich J.E."/>
            <person name="Bonito G."/>
        </authorList>
    </citation>
    <scope>NUCLEOTIDE SEQUENCE [LARGE SCALE GENOMIC DNA]</scope>
    <source>
        <strain evidence="1 2">AD045</strain>
    </source>
</reference>
<sequence length="115" mass="12897">MNRMFKHWTLSLWKKMKEREKKQEQARLGAIKGHKMLEAAAKTEAETAPVAATGITDAVIAETVPAFQHFHRTHLDSWTADLDLDDGEYQAGQCNTVLQVFDDLQSLGSLLDVEA</sequence>
<dbReference type="Proteomes" id="UP001194696">
    <property type="component" value="Unassembled WGS sequence"/>
</dbReference>
<proteinExistence type="predicted"/>
<dbReference type="EMBL" id="JAAAIM010000233">
    <property type="protein sequence ID" value="KAG0291606.1"/>
    <property type="molecule type" value="Genomic_DNA"/>
</dbReference>
<comment type="caution">
    <text evidence="1">The sequence shown here is derived from an EMBL/GenBank/DDBJ whole genome shotgun (WGS) entry which is preliminary data.</text>
</comment>
<accession>A0ABQ7K605</accession>
<organism evidence="1 2">
    <name type="scientific">Linnemannia gamsii</name>
    <dbReference type="NCBI Taxonomy" id="64522"/>
    <lineage>
        <taxon>Eukaryota</taxon>
        <taxon>Fungi</taxon>
        <taxon>Fungi incertae sedis</taxon>
        <taxon>Mucoromycota</taxon>
        <taxon>Mortierellomycotina</taxon>
        <taxon>Mortierellomycetes</taxon>
        <taxon>Mortierellales</taxon>
        <taxon>Mortierellaceae</taxon>
        <taxon>Linnemannia</taxon>
    </lineage>
</organism>
<name>A0ABQ7K605_9FUNG</name>
<evidence type="ECO:0000313" key="2">
    <source>
        <dbReference type="Proteomes" id="UP001194696"/>
    </source>
</evidence>